<accession>A0AAW0LA49</accession>
<organism evidence="2 3">
    <name type="scientific">Quercus suber</name>
    <name type="common">Cork oak</name>
    <dbReference type="NCBI Taxonomy" id="58331"/>
    <lineage>
        <taxon>Eukaryota</taxon>
        <taxon>Viridiplantae</taxon>
        <taxon>Streptophyta</taxon>
        <taxon>Embryophyta</taxon>
        <taxon>Tracheophyta</taxon>
        <taxon>Spermatophyta</taxon>
        <taxon>Magnoliopsida</taxon>
        <taxon>eudicotyledons</taxon>
        <taxon>Gunneridae</taxon>
        <taxon>Pentapetalae</taxon>
        <taxon>rosids</taxon>
        <taxon>fabids</taxon>
        <taxon>Fagales</taxon>
        <taxon>Fagaceae</taxon>
        <taxon>Quercus</taxon>
    </lineage>
</organism>
<comment type="caution">
    <text evidence="2">The sequence shown here is derived from an EMBL/GenBank/DDBJ whole genome shotgun (WGS) entry which is preliminary data.</text>
</comment>
<feature type="compositionally biased region" description="Basic and acidic residues" evidence="1">
    <location>
        <begin position="387"/>
        <end position="400"/>
    </location>
</feature>
<proteinExistence type="predicted"/>
<feature type="region of interest" description="Disordered" evidence="1">
    <location>
        <begin position="65"/>
        <end position="168"/>
    </location>
</feature>
<reference evidence="2 3" key="1">
    <citation type="journal article" date="2018" name="Sci. Data">
        <title>The draft genome sequence of cork oak.</title>
        <authorList>
            <person name="Ramos A.M."/>
            <person name="Usie A."/>
            <person name="Barbosa P."/>
            <person name="Barros P.M."/>
            <person name="Capote T."/>
            <person name="Chaves I."/>
            <person name="Simoes F."/>
            <person name="Abreu I."/>
            <person name="Carrasquinho I."/>
            <person name="Faro C."/>
            <person name="Guimaraes J.B."/>
            <person name="Mendonca D."/>
            <person name="Nobrega F."/>
            <person name="Rodrigues L."/>
            <person name="Saibo N.J.M."/>
            <person name="Varela M.C."/>
            <person name="Egas C."/>
            <person name="Matos J."/>
            <person name="Miguel C.M."/>
            <person name="Oliveira M.M."/>
            <person name="Ricardo C.P."/>
            <person name="Goncalves S."/>
        </authorList>
    </citation>
    <scope>NUCLEOTIDE SEQUENCE [LARGE SCALE GENOMIC DNA]</scope>
    <source>
        <strain evidence="3">cv. HL8</strain>
    </source>
</reference>
<evidence type="ECO:0000313" key="2">
    <source>
        <dbReference type="EMBL" id="KAK7848035.1"/>
    </source>
</evidence>
<feature type="compositionally biased region" description="Basic and acidic residues" evidence="1">
    <location>
        <begin position="93"/>
        <end position="108"/>
    </location>
</feature>
<sequence>MESSISHKFVDLCGTIHDLRKAWNRHIRLFPHSLRTLSKPHQQYGDLSSNLLIQLTLQDKKMSPLEKYDTQSDQAPTNISEQKLPSFENNDNQIERVSIDQIQSREDGNSVQASPKVSEQPQDNTLEPGVPSVDNILEPGVASVDSTLEPDVPSVDKTPEPSVPSVDLVQEHVSPEVPEQLRRDTPDPNVSSLNLIQVKQMAPEGSKQPREDISEPIVSSVDRLGHIANGAESLQSSKECLKEPDVQQQYDHESEQDLKPPLLENLSLDTQNDRSPKSVPSTSHTCESSEDTQMLNRSMLQSSCSASPNASLCSPLGTQASSRTKIEAVNPSASASHQNPIPTQTIRQPQFTANSGGNWRQRNNSDRVRRNFKFGSRGHSQRKMHQHRQEPPQKYPRAEMDAQMPTSQCYSNQSSQNAQVQQSSQGQNQFQEAAAHANLTTNNAWQVQNVQQQSIATASESQLPALPIASQTSQAISRLDPHYLAGCGSQMQS</sequence>
<feature type="region of interest" description="Disordered" evidence="1">
    <location>
        <begin position="328"/>
        <end position="430"/>
    </location>
</feature>
<dbReference type="EMBL" id="PKMF04000132">
    <property type="protein sequence ID" value="KAK7848035.1"/>
    <property type="molecule type" value="Genomic_DNA"/>
</dbReference>
<feature type="compositionally biased region" description="Polar residues" evidence="1">
    <location>
        <begin position="278"/>
        <end position="290"/>
    </location>
</feature>
<dbReference type="Proteomes" id="UP000237347">
    <property type="component" value="Unassembled WGS sequence"/>
</dbReference>
<evidence type="ECO:0000313" key="3">
    <source>
        <dbReference type="Proteomes" id="UP000237347"/>
    </source>
</evidence>
<feature type="compositionally biased region" description="Polar residues" evidence="1">
    <location>
        <begin position="71"/>
        <end position="92"/>
    </location>
</feature>
<gene>
    <name evidence="2" type="ORF">CFP56_005569</name>
</gene>
<feature type="compositionally biased region" description="Low complexity" evidence="1">
    <location>
        <begin position="411"/>
        <end position="430"/>
    </location>
</feature>
<keyword evidence="3" id="KW-1185">Reference proteome</keyword>
<name>A0AAW0LA49_QUESU</name>
<feature type="region of interest" description="Disordered" evidence="1">
    <location>
        <begin position="267"/>
        <end position="290"/>
    </location>
</feature>
<feature type="compositionally biased region" description="Polar residues" evidence="1">
    <location>
        <begin position="109"/>
        <end position="125"/>
    </location>
</feature>
<dbReference type="AlphaFoldDB" id="A0AAW0LA49"/>
<evidence type="ECO:0000256" key="1">
    <source>
        <dbReference type="SAM" id="MobiDB-lite"/>
    </source>
</evidence>
<feature type="compositionally biased region" description="Polar residues" evidence="1">
    <location>
        <begin position="331"/>
        <end position="362"/>
    </location>
</feature>
<protein>
    <submittedName>
        <fullName evidence="2">Uncharacterized protein</fullName>
    </submittedName>
</protein>